<evidence type="ECO:0000256" key="3">
    <source>
        <dbReference type="ARBA" id="ARBA00023163"/>
    </source>
</evidence>
<dbReference type="InterPro" id="IPR023187">
    <property type="entry name" value="Tscrpt_reg_MarR-type_CS"/>
</dbReference>
<evidence type="ECO:0000256" key="2">
    <source>
        <dbReference type="ARBA" id="ARBA00023125"/>
    </source>
</evidence>
<sequence>MPQQNSTIPGLAVALRISVMRLARRLRAQRSDTSLSLTQLAALAALDRRGQMTPTELAQHEKVQPPSMTRVIAALEERGLVRRTPHPTDRRQQLVELTTDGRRLLAADRRRREAWLSLRLRELTPQERETLRQASLILDRLSQS</sequence>
<name>A0A2T0Q9V0_9ACTN</name>
<evidence type="ECO:0000256" key="1">
    <source>
        <dbReference type="ARBA" id="ARBA00023015"/>
    </source>
</evidence>
<dbReference type="SUPFAM" id="SSF46785">
    <property type="entry name" value="Winged helix' DNA-binding domain"/>
    <property type="match status" value="1"/>
</dbReference>
<keyword evidence="6" id="KW-1185">Reference proteome</keyword>
<keyword evidence="3" id="KW-0804">Transcription</keyword>
<dbReference type="EMBL" id="PVZC01000002">
    <property type="protein sequence ID" value="PRY00648.1"/>
    <property type="molecule type" value="Genomic_DNA"/>
</dbReference>
<keyword evidence="2 5" id="KW-0238">DNA-binding</keyword>
<evidence type="ECO:0000259" key="4">
    <source>
        <dbReference type="PROSITE" id="PS50995"/>
    </source>
</evidence>
<dbReference type="InterPro" id="IPR036390">
    <property type="entry name" value="WH_DNA-bd_sf"/>
</dbReference>
<evidence type="ECO:0000313" key="5">
    <source>
        <dbReference type="EMBL" id="PRY00648.1"/>
    </source>
</evidence>
<dbReference type="Gene3D" id="1.10.287.100">
    <property type="match status" value="1"/>
</dbReference>
<protein>
    <submittedName>
        <fullName evidence="5">DNA-binding MarR family transcriptional regulator</fullName>
    </submittedName>
</protein>
<dbReference type="InterPro" id="IPR052526">
    <property type="entry name" value="HTH-type_Bedaq_tolerance"/>
</dbReference>
<accession>A0A2T0Q9V0</accession>
<dbReference type="Proteomes" id="UP000237846">
    <property type="component" value="Unassembled WGS sequence"/>
</dbReference>
<dbReference type="PROSITE" id="PS50995">
    <property type="entry name" value="HTH_MARR_2"/>
    <property type="match status" value="1"/>
</dbReference>
<proteinExistence type="predicted"/>
<dbReference type="PRINTS" id="PR00598">
    <property type="entry name" value="HTHMARR"/>
</dbReference>
<dbReference type="AlphaFoldDB" id="A0A2T0Q9V0"/>
<organism evidence="5 6">
    <name type="scientific">Allonocardiopsis opalescens</name>
    <dbReference type="NCBI Taxonomy" id="1144618"/>
    <lineage>
        <taxon>Bacteria</taxon>
        <taxon>Bacillati</taxon>
        <taxon>Actinomycetota</taxon>
        <taxon>Actinomycetes</taxon>
        <taxon>Streptosporangiales</taxon>
        <taxon>Allonocardiopsis</taxon>
    </lineage>
</organism>
<gene>
    <name evidence="5" type="ORF">CLV72_102279</name>
</gene>
<reference evidence="5 6" key="1">
    <citation type="submission" date="2018-03" db="EMBL/GenBank/DDBJ databases">
        <title>Genomic Encyclopedia of Archaeal and Bacterial Type Strains, Phase II (KMG-II): from individual species to whole genera.</title>
        <authorList>
            <person name="Goeker M."/>
        </authorList>
    </citation>
    <scope>NUCLEOTIDE SEQUENCE [LARGE SCALE GENOMIC DNA]</scope>
    <source>
        <strain evidence="5 6">DSM 45601</strain>
    </source>
</reference>
<dbReference type="GO" id="GO:0003677">
    <property type="term" value="F:DNA binding"/>
    <property type="evidence" value="ECO:0007669"/>
    <property type="project" value="UniProtKB-KW"/>
</dbReference>
<evidence type="ECO:0000313" key="6">
    <source>
        <dbReference type="Proteomes" id="UP000237846"/>
    </source>
</evidence>
<dbReference type="PANTHER" id="PTHR39515">
    <property type="entry name" value="CONSERVED PROTEIN"/>
    <property type="match status" value="1"/>
</dbReference>
<dbReference type="Pfam" id="PF01047">
    <property type="entry name" value="MarR"/>
    <property type="match status" value="1"/>
</dbReference>
<dbReference type="SMART" id="SM00347">
    <property type="entry name" value="HTH_MARR"/>
    <property type="match status" value="1"/>
</dbReference>
<dbReference type="Gene3D" id="1.10.10.10">
    <property type="entry name" value="Winged helix-like DNA-binding domain superfamily/Winged helix DNA-binding domain"/>
    <property type="match status" value="1"/>
</dbReference>
<keyword evidence="1" id="KW-0805">Transcription regulation</keyword>
<dbReference type="InterPro" id="IPR036388">
    <property type="entry name" value="WH-like_DNA-bd_sf"/>
</dbReference>
<dbReference type="InterPro" id="IPR000835">
    <property type="entry name" value="HTH_MarR-typ"/>
</dbReference>
<dbReference type="PROSITE" id="PS01117">
    <property type="entry name" value="HTH_MARR_1"/>
    <property type="match status" value="1"/>
</dbReference>
<dbReference type="PANTHER" id="PTHR39515:SF2">
    <property type="entry name" value="HTH-TYPE TRANSCRIPTIONAL REGULATOR RV0880"/>
    <property type="match status" value="1"/>
</dbReference>
<feature type="domain" description="HTH marR-type" evidence="4">
    <location>
        <begin position="8"/>
        <end position="140"/>
    </location>
</feature>
<comment type="caution">
    <text evidence="5">The sequence shown here is derived from an EMBL/GenBank/DDBJ whole genome shotgun (WGS) entry which is preliminary data.</text>
</comment>
<dbReference type="GO" id="GO:0003700">
    <property type="term" value="F:DNA-binding transcription factor activity"/>
    <property type="evidence" value="ECO:0007669"/>
    <property type="project" value="InterPro"/>
</dbReference>